<reference evidence="1" key="1">
    <citation type="journal article" date="2014" name="Int. J. Syst. Evol. Microbiol.">
        <title>Complete genome sequence of Corynebacterium casei LMG S-19264T (=DSM 44701T), isolated from a smear-ripened cheese.</title>
        <authorList>
            <consortium name="US DOE Joint Genome Institute (JGI-PGF)"/>
            <person name="Walter F."/>
            <person name="Albersmeier A."/>
            <person name="Kalinowski J."/>
            <person name="Ruckert C."/>
        </authorList>
    </citation>
    <scope>NUCLEOTIDE SEQUENCE</scope>
    <source>
        <strain evidence="1">CGMCC 1.15958</strain>
    </source>
</reference>
<dbReference type="Proteomes" id="UP000609064">
    <property type="component" value="Unassembled WGS sequence"/>
</dbReference>
<evidence type="ECO:0008006" key="3">
    <source>
        <dbReference type="Google" id="ProtNLM"/>
    </source>
</evidence>
<name>A0A916Z110_9BACT</name>
<dbReference type="AlphaFoldDB" id="A0A916Z110"/>
<reference evidence="1" key="2">
    <citation type="submission" date="2020-09" db="EMBL/GenBank/DDBJ databases">
        <authorList>
            <person name="Sun Q."/>
            <person name="Zhou Y."/>
        </authorList>
    </citation>
    <scope>NUCLEOTIDE SEQUENCE</scope>
    <source>
        <strain evidence="1">CGMCC 1.15958</strain>
    </source>
</reference>
<evidence type="ECO:0000313" key="1">
    <source>
        <dbReference type="EMBL" id="GGD70719.1"/>
    </source>
</evidence>
<accession>A0A916Z110</accession>
<proteinExistence type="predicted"/>
<dbReference type="Pfam" id="PF20113">
    <property type="entry name" value="DUF6503"/>
    <property type="match status" value="1"/>
</dbReference>
<evidence type="ECO:0000313" key="2">
    <source>
        <dbReference type="Proteomes" id="UP000609064"/>
    </source>
</evidence>
<gene>
    <name evidence="1" type="ORF">GCM10011514_38500</name>
</gene>
<dbReference type="InterPro" id="IPR045444">
    <property type="entry name" value="DUF6503"/>
</dbReference>
<dbReference type="RefSeq" id="WP_188768424.1">
    <property type="nucleotide sequence ID" value="NZ_BMKK01000008.1"/>
</dbReference>
<dbReference type="EMBL" id="BMKK01000008">
    <property type="protein sequence ID" value="GGD70719.1"/>
    <property type="molecule type" value="Genomic_DNA"/>
</dbReference>
<keyword evidence="2" id="KW-1185">Reference proteome</keyword>
<sequence>MKKLILISALALAFIACQDKTDKAREIVDKSIEAHGGAKYENFTAEFDFRKFHVKLMQNEGKFQYERISKDSANNDIWDVVNNEGYLRLINGNQITLSEKDQEKYKNAVNSVAYFVLLPYKLKDKAVNLEYLGEAEIEKQKYDKIKVWFDKEGGGKDFEDVYCYWFNQKTHLLDYLAYANGGPRFRRVKNRQTVGGIVFQDYENFAITDTTLKTHDYDKAFIAGKDSLLSLIEQKNIVVK</sequence>
<dbReference type="PROSITE" id="PS51257">
    <property type="entry name" value="PROKAR_LIPOPROTEIN"/>
    <property type="match status" value="1"/>
</dbReference>
<protein>
    <recommendedName>
        <fullName evidence="3">Deoxyribose-phosphate aldolase</fullName>
    </recommendedName>
</protein>
<organism evidence="1 2">
    <name type="scientific">Emticicia aquatilis</name>
    <dbReference type="NCBI Taxonomy" id="1537369"/>
    <lineage>
        <taxon>Bacteria</taxon>
        <taxon>Pseudomonadati</taxon>
        <taxon>Bacteroidota</taxon>
        <taxon>Cytophagia</taxon>
        <taxon>Cytophagales</taxon>
        <taxon>Leadbetterellaceae</taxon>
        <taxon>Emticicia</taxon>
    </lineage>
</organism>
<comment type="caution">
    <text evidence="1">The sequence shown here is derived from an EMBL/GenBank/DDBJ whole genome shotgun (WGS) entry which is preliminary data.</text>
</comment>